<protein>
    <submittedName>
        <fullName evidence="4">NAD/FAD-binding protein</fullName>
    </submittedName>
</protein>
<dbReference type="AlphaFoldDB" id="A0A432NG04"/>
<evidence type="ECO:0000313" key="5">
    <source>
        <dbReference type="Proteomes" id="UP000219972"/>
    </source>
</evidence>
<feature type="signal peptide" evidence="1">
    <location>
        <begin position="1"/>
        <end position="29"/>
    </location>
</feature>
<dbReference type="PANTHER" id="PTHR42923:SF17">
    <property type="entry name" value="AMINE OXIDASE DOMAIN-CONTAINING PROTEIN"/>
    <property type="match status" value="1"/>
</dbReference>
<keyword evidence="5" id="KW-1185">Reference proteome</keyword>
<evidence type="ECO:0000313" key="4">
    <source>
        <dbReference type="EMBL" id="RUL98482.1"/>
    </source>
</evidence>
<dbReference type="GeneID" id="75219679"/>
<dbReference type="Gene3D" id="1.10.405.20">
    <property type="match status" value="1"/>
</dbReference>
<dbReference type="PANTHER" id="PTHR42923">
    <property type="entry name" value="PROTOPORPHYRINOGEN OXIDASE"/>
    <property type="match status" value="1"/>
</dbReference>
<comment type="caution">
    <text evidence="4">The sequence shown here is derived from an EMBL/GenBank/DDBJ whole genome shotgun (WGS) entry which is preliminary data.</text>
</comment>
<dbReference type="InterPro" id="IPR036188">
    <property type="entry name" value="FAD/NAD-bd_sf"/>
</dbReference>
<reference evidence="3 5" key="2">
    <citation type="submission" date="2017-09" db="EMBL/GenBank/DDBJ databases">
        <title>Comparative genomics of rhizobia isolated from Phaseolus vulgaris in China.</title>
        <authorList>
            <person name="Tong W."/>
        </authorList>
    </citation>
    <scope>NUCLEOTIDE SEQUENCE [LARGE SCALE GENOMIC DNA]</scope>
    <source>
        <strain evidence="3 5">Y27</strain>
    </source>
</reference>
<evidence type="ECO:0000259" key="2">
    <source>
        <dbReference type="Pfam" id="PF01593"/>
    </source>
</evidence>
<dbReference type="Gene3D" id="3.30.70.1990">
    <property type="match status" value="1"/>
</dbReference>
<feature type="chain" id="PRO_5019063762" evidence="1">
    <location>
        <begin position="30"/>
        <end position="445"/>
    </location>
</feature>
<name>A0A432NG04_9HYPH</name>
<organism evidence="4 6">
    <name type="scientific">Rhizobium anhuiense</name>
    <dbReference type="NCBI Taxonomy" id="1184720"/>
    <lineage>
        <taxon>Bacteria</taxon>
        <taxon>Pseudomonadati</taxon>
        <taxon>Pseudomonadota</taxon>
        <taxon>Alphaproteobacteria</taxon>
        <taxon>Hyphomicrobiales</taxon>
        <taxon>Rhizobiaceae</taxon>
        <taxon>Rhizobium/Agrobacterium group</taxon>
        <taxon>Rhizobium</taxon>
    </lineage>
</organism>
<gene>
    <name evidence="3" type="ORF">CO662_20880</name>
    <name evidence="4" type="ORF">EEQ99_23650</name>
</gene>
<dbReference type="SUPFAM" id="SSF51905">
    <property type="entry name" value="FAD/NAD(P)-binding domain"/>
    <property type="match status" value="1"/>
</dbReference>
<dbReference type="EMBL" id="NWSL01000013">
    <property type="protein sequence ID" value="PDS49956.1"/>
    <property type="molecule type" value="Genomic_DNA"/>
</dbReference>
<dbReference type="Gene3D" id="3.50.50.60">
    <property type="entry name" value="FAD/NAD(P)-binding domain"/>
    <property type="match status" value="1"/>
</dbReference>
<dbReference type="Proteomes" id="UP000273611">
    <property type="component" value="Unassembled WGS sequence"/>
</dbReference>
<accession>A0A432NG04</accession>
<dbReference type="RefSeq" id="WP_097543822.1">
    <property type="nucleotide sequence ID" value="NZ_BMFI01000012.1"/>
</dbReference>
<evidence type="ECO:0000313" key="3">
    <source>
        <dbReference type="EMBL" id="PDS49956.1"/>
    </source>
</evidence>
<dbReference type="InterPro" id="IPR002937">
    <property type="entry name" value="Amino_oxidase"/>
</dbReference>
<sequence>MNAHVRPASRRLKIAVIGSGISGASAAWALNTVHDVTLYENQARAGGHTATVDVDYNGFRIAVDTGFIVYNEQNYPNLTALFAELGIATHASDMSFSLSLDHGRLEWSGGGLSSVFAQKRNLLRPSFLWMIREILRFNRSCLEDRAAGHLASRSIGDYLDWRGFSPGFTNNYLMPMAAAIWSTPSARMLQFPAEHFVNFFDNHRLIYRRQHQWRTVTGGSRTYLDRLLRPLGERVKLSCGVRAVIRSEHGVTLIDETGGEHLFDKVIFACHSDQTARLLADASDRESRLFAAIPYQPNRVVLHRDQSLMPQRRKLWASWNYLRSSREEGNAGVAVTYWMNRLQGIDDNFPLFVTLNPDREPERDKVFAEFTYDHPQFSADAMAAQQALVTIQGQSHCYFAGAWTGYGFHEDGLVSGLAAAEALGGIIPWRTTRTAILKPQPDVAA</sequence>
<evidence type="ECO:0000256" key="1">
    <source>
        <dbReference type="SAM" id="SignalP"/>
    </source>
</evidence>
<keyword evidence="1" id="KW-0732">Signal</keyword>
<feature type="domain" description="Amine oxidase" evidence="2">
    <location>
        <begin position="21"/>
        <end position="298"/>
    </location>
</feature>
<dbReference type="GO" id="GO:0016491">
    <property type="term" value="F:oxidoreductase activity"/>
    <property type="evidence" value="ECO:0007669"/>
    <property type="project" value="InterPro"/>
</dbReference>
<dbReference type="InterPro" id="IPR050464">
    <property type="entry name" value="Zeta_carotene_desat/Oxidored"/>
</dbReference>
<evidence type="ECO:0000313" key="6">
    <source>
        <dbReference type="Proteomes" id="UP000273611"/>
    </source>
</evidence>
<dbReference type="Proteomes" id="UP000219972">
    <property type="component" value="Unassembled WGS sequence"/>
</dbReference>
<reference evidence="4" key="3">
    <citation type="submission" date="2018-11" db="EMBL/GenBank/DDBJ databases">
        <authorList>
            <person name="Huo Y."/>
        </authorList>
    </citation>
    <scope>NUCLEOTIDE SEQUENCE</scope>
    <source>
        <strain evidence="4">CCBAU 23252</strain>
    </source>
</reference>
<dbReference type="EMBL" id="RIBW01000013">
    <property type="protein sequence ID" value="RUL98482.1"/>
    <property type="molecule type" value="Genomic_DNA"/>
</dbReference>
<proteinExistence type="predicted"/>
<reference evidence="4 6" key="1">
    <citation type="journal article" date="2015" name="Int. J. Syst. Evol. Microbiol.">
        <title>Rhizobium anhuiense sp. nov., isolated from effective nodules of Vicia faba and Pisum sativum.</title>
        <authorList>
            <person name="Zhang Y.J."/>
            <person name="Zheng W.T."/>
            <person name="Everall I."/>
            <person name="Young J.P."/>
            <person name="Zhang X.X."/>
            <person name="Tian C.F."/>
            <person name="Sui X.H."/>
            <person name="Wang E.T."/>
            <person name="Chen W.X."/>
        </authorList>
    </citation>
    <scope>NUCLEOTIDE SEQUENCE [LARGE SCALE GENOMIC DNA]</scope>
    <source>
        <strain evidence="4 6">CCBAU 23252</strain>
    </source>
</reference>
<dbReference type="Pfam" id="PF01593">
    <property type="entry name" value="Amino_oxidase"/>
    <property type="match status" value="1"/>
</dbReference>